<protein>
    <submittedName>
        <fullName evidence="1">Uncharacterized protein</fullName>
    </submittedName>
</protein>
<sequence length="322" mass="35460">MASPVSVGEIIAVSSLLWNTYQKCKEASREYNDLASLLNGIFLTLSSVRCAIEPIFDTLPTMHKATLGDTLHGLRSIAIDISLDLSNNQSKLSKMKFRLLHNPREAESRLTARLSNLNTCMSAIVIDSVTNPRASSITKRQEAVVAPDQPQQVVSTSPAIARWLSATDKMTGNIAARGFFDYAATCNKCSGPTADLVQYSLTIRENQICGSTQDSAGRATIDGTFNPHNNSVSFVKRYYYVTRGTRKPAWEYVGKFTARGIVGEWHFPDDPPKLASWRGSFGVWLVEDEVAQGADLEEQMKLLTEKGQVLTRSMTGDLGERT</sequence>
<organism evidence="1 2">
    <name type="scientific">Viridothelium virens</name>
    <name type="common">Speckled blister lichen</name>
    <name type="synonym">Trypethelium virens</name>
    <dbReference type="NCBI Taxonomy" id="1048519"/>
    <lineage>
        <taxon>Eukaryota</taxon>
        <taxon>Fungi</taxon>
        <taxon>Dikarya</taxon>
        <taxon>Ascomycota</taxon>
        <taxon>Pezizomycotina</taxon>
        <taxon>Dothideomycetes</taxon>
        <taxon>Dothideomycetes incertae sedis</taxon>
        <taxon>Trypetheliales</taxon>
        <taxon>Trypetheliaceae</taxon>
        <taxon>Viridothelium</taxon>
    </lineage>
</organism>
<gene>
    <name evidence="1" type="ORF">EV356DRAFT_511167</name>
</gene>
<proteinExistence type="predicted"/>
<evidence type="ECO:0000313" key="1">
    <source>
        <dbReference type="EMBL" id="KAF2239852.1"/>
    </source>
</evidence>
<evidence type="ECO:0000313" key="2">
    <source>
        <dbReference type="Proteomes" id="UP000800092"/>
    </source>
</evidence>
<keyword evidence="2" id="KW-1185">Reference proteome</keyword>
<dbReference type="AlphaFoldDB" id="A0A6A6HPT8"/>
<name>A0A6A6HPT8_VIRVR</name>
<reference evidence="1" key="1">
    <citation type="journal article" date="2020" name="Stud. Mycol.">
        <title>101 Dothideomycetes genomes: a test case for predicting lifestyles and emergence of pathogens.</title>
        <authorList>
            <person name="Haridas S."/>
            <person name="Albert R."/>
            <person name="Binder M."/>
            <person name="Bloem J."/>
            <person name="Labutti K."/>
            <person name="Salamov A."/>
            <person name="Andreopoulos B."/>
            <person name="Baker S."/>
            <person name="Barry K."/>
            <person name="Bills G."/>
            <person name="Bluhm B."/>
            <person name="Cannon C."/>
            <person name="Castanera R."/>
            <person name="Culley D."/>
            <person name="Daum C."/>
            <person name="Ezra D."/>
            <person name="Gonzalez J."/>
            <person name="Henrissat B."/>
            <person name="Kuo A."/>
            <person name="Liang C."/>
            <person name="Lipzen A."/>
            <person name="Lutzoni F."/>
            <person name="Magnuson J."/>
            <person name="Mondo S."/>
            <person name="Nolan M."/>
            <person name="Ohm R."/>
            <person name="Pangilinan J."/>
            <person name="Park H.-J."/>
            <person name="Ramirez L."/>
            <person name="Alfaro M."/>
            <person name="Sun H."/>
            <person name="Tritt A."/>
            <person name="Yoshinaga Y."/>
            <person name="Zwiers L.-H."/>
            <person name="Turgeon B."/>
            <person name="Goodwin S."/>
            <person name="Spatafora J."/>
            <person name="Crous P."/>
            <person name="Grigoriev I."/>
        </authorList>
    </citation>
    <scope>NUCLEOTIDE SEQUENCE</scope>
    <source>
        <strain evidence="1">Tuck. ex Michener</strain>
    </source>
</reference>
<dbReference type="OrthoDB" id="7464126at2759"/>
<dbReference type="EMBL" id="ML991771">
    <property type="protein sequence ID" value="KAF2239852.1"/>
    <property type="molecule type" value="Genomic_DNA"/>
</dbReference>
<accession>A0A6A6HPT8</accession>
<dbReference type="Proteomes" id="UP000800092">
    <property type="component" value="Unassembled WGS sequence"/>
</dbReference>